<evidence type="ECO:0000313" key="3">
    <source>
        <dbReference type="Proteomes" id="UP000054560"/>
    </source>
</evidence>
<proteinExistence type="predicted"/>
<accession>A0A0L0G4M8</accession>
<sequence length="372" mass="41362">MHSGENSELKLTPDHTSVNSVGIAQSLGIDVTITPFTMQTNSTNNPPVSNGTLVNDDPATPNLSSAHVERRGRKPLKDGLTQETFFTLSHSLRGLAACKRYLLNSKGFKLVLPGRINNDPIEMSFSIARAMAGGNSHLDICAYLYAQRTLLIRAIYDICANPDFSHNREAYNQLFEGIHEKTSALEQITKGKGLDSDDQMFVEYSKSLIAELDRKGLSWPTALMVVMSGLVLNVVDVIVADKKMLRQFNESTSASRVGLRVIKTFLRKRINLCRMLMPLRDRCLDCDSDRSDTIVKPTLNTLYNVACNNMSLLLNRKCAATMVTLSIVKADTKKGRPTSIRGTEGSTYTHDNSGKWTTDRDNIIYFKNGKYL</sequence>
<gene>
    <name evidence="2" type="ORF">SARC_03742</name>
</gene>
<keyword evidence="3" id="KW-1185">Reference proteome</keyword>
<evidence type="ECO:0000313" key="2">
    <source>
        <dbReference type="EMBL" id="KNC84032.1"/>
    </source>
</evidence>
<evidence type="ECO:0000256" key="1">
    <source>
        <dbReference type="SAM" id="MobiDB-lite"/>
    </source>
</evidence>
<dbReference type="RefSeq" id="XP_014157934.1">
    <property type="nucleotide sequence ID" value="XM_014302459.1"/>
</dbReference>
<feature type="compositionally biased region" description="Polar residues" evidence="1">
    <location>
        <begin position="38"/>
        <end position="53"/>
    </location>
</feature>
<name>A0A0L0G4M8_9EUKA</name>
<dbReference type="GeneID" id="25904246"/>
<dbReference type="EMBL" id="KQ241793">
    <property type="protein sequence ID" value="KNC84032.1"/>
    <property type="molecule type" value="Genomic_DNA"/>
</dbReference>
<feature type="region of interest" description="Disordered" evidence="1">
    <location>
        <begin position="38"/>
        <end position="73"/>
    </location>
</feature>
<dbReference type="Proteomes" id="UP000054560">
    <property type="component" value="Unassembled WGS sequence"/>
</dbReference>
<protein>
    <submittedName>
        <fullName evidence="2">Uncharacterized protein</fullName>
    </submittedName>
</protein>
<dbReference type="AlphaFoldDB" id="A0A0L0G4M8"/>
<organism evidence="2 3">
    <name type="scientific">Sphaeroforma arctica JP610</name>
    <dbReference type="NCBI Taxonomy" id="667725"/>
    <lineage>
        <taxon>Eukaryota</taxon>
        <taxon>Ichthyosporea</taxon>
        <taxon>Ichthyophonida</taxon>
        <taxon>Sphaeroforma</taxon>
    </lineage>
</organism>
<reference evidence="2 3" key="1">
    <citation type="submission" date="2011-02" db="EMBL/GenBank/DDBJ databases">
        <title>The Genome Sequence of Sphaeroforma arctica JP610.</title>
        <authorList>
            <consortium name="The Broad Institute Genome Sequencing Platform"/>
            <person name="Russ C."/>
            <person name="Cuomo C."/>
            <person name="Young S.K."/>
            <person name="Zeng Q."/>
            <person name="Gargeya S."/>
            <person name="Alvarado L."/>
            <person name="Berlin A."/>
            <person name="Chapman S.B."/>
            <person name="Chen Z."/>
            <person name="Freedman E."/>
            <person name="Gellesch M."/>
            <person name="Goldberg J."/>
            <person name="Griggs A."/>
            <person name="Gujja S."/>
            <person name="Heilman E."/>
            <person name="Heiman D."/>
            <person name="Howarth C."/>
            <person name="Mehta T."/>
            <person name="Neiman D."/>
            <person name="Pearson M."/>
            <person name="Roberts A."/>
            <person name="Saif S."/>
            <person name="Shea T."/>
            <person name="Shenoy N."/>
            <person name="Sisk P."/>
            <person name="Stolte C."/>
            <person name="Sykes S."/>
            <person name="White J."/>
            <person name="Yandava C."/>
            <person name="Burger G."/>
            <person name="Gray M.W."/>
            <person name="Holland P.W.H."/>
            <person name="King N."/>
            <person name="Lang F.B.F."/>
            <person name="Roger A.J."/>
            <person name="Ruiz-Trillo I."/>
            <person name="Haas B."/>
            <person name="Nusbaum C."/>
            <person name="Birren B."/>
        </authorList>
    </citation>
    <scope>NUCLEOTIDE SEQUENCE [LARGE SCALE GENOMIC DNA]</scope>
    <source>
        <strain evidence="2 3">JP610</strain>
    </source>
</reference>